<dbReference type="Gene3D" id="3.90.550.10">
    <property type="entry name" value="Spore Coat Polysaccharide Biosynthesis Protein SpsA, Chain A"/>
    <property type="match status" value="1"/>
</dbReference>
<dbReference type="SUPFAM" id="SSF53448">
    <property type="entry name" value="Nucleotide-diphospho-sugar transferases"/>
    <property type="match status" value="1"/>
</dbReference>
<reference evidence="2 3" key="1">
    <citation type="journal article" date="2016" name="Nat. Commun.">
        <title>Thousands of microbial genomes shed light on interconnected biogeochemical processes in an aquifer system.</title>
        <authorList>
            <person name="Anantharaman K."/>
            <person name="Brown C.T."/>
            <person name="Hug L.A."/>
            <person name="Sharon I."/>
            <person name="Castelle C.J."/>
            <person name="Probst A.J."/>
            <person name="Thomas B.C."/>
            <person name="Singh A."/>
            <person name="Wilkins M.J."/>
            <person name="Karaoz U."/>
            <person name="Brodie E.L."/>
            <person name="Williams K.H."/>
            <person name="Hubbard S.S."/>
            <person name="Banfield J.F."/>
        </authorList>
    </citation>
    <scope>NUCLEOTIDE SEQUENCE [LARGE SCALE GENOMIC DNA]</scope>
</reference>
<proteinExistence type="predicted"/>
<comment type="caution">
    <text evidence="2">The sequence shown here is derived from an EMBL/GenBank/DDBJ whole genome shotgun (WGS) entry which is preliminary data.</text>
</comment>
<dbReference type="Pfam" id="PF00535">
    <property type="entry name" value="Glycos_transf_2"/>
    <property type="match status" value="1"/>
</dbReference>
<dbReference type="EMBL" id="MHIM01000035">
    <property type="protein sequence ID" value="OGY51493.1"/>
    <property type="molecule type" value="Genomic_DNA"/>
</dbReference>
<evidence type="ECO:0000259" key="1">
    <source>
        <dbReference type="Pfam" id="PF00535"/>
    </source>
</evidence>
<dbReference type="Proteomes" id="UP000177376">
    <property type="component" value="Unassembled WGS sequence"/>
</dbReference>
<gene>
    <name evidence="2" type="ORF">A3A02_03725</name>
</gene>
<evidence type="ECO:0000313" key="3">
    <source>
        <dbReference type="Proteomes" id="UP000177376"/>
    </source>
</evidence>
<dbReference type="InterPro" id="IPR029044">
    <property type="entry name" value="Nucleotide-diphossugar_trans"/>
</dbReference>
<dbReference type="GO" id="GO:0006487">
    <property type="term" value="P:protein N-linked glycosylation"/>
    <property type="evidence" value="ECO:0007669"/>
    <property type="project" value="TreeGrafter"/>
</dbReference>
<dbReference type="PANTHER" id="PTHR10859:SF91">
    <property type="entry name" value="DOLICHYL-PHOSPHATE BETA-GLUCOSYLTRANSFERASE"/>
    <property type="match status" value="1"/>
</dbReference>
<sequence>MKIVIAIPAYNEELVLEKNINKISDFCVKNLVGNEFIIIIANNNSTDKTAEIANQLSAQNPAIRHLLLNQRGKGLAIAKAWQETVADIYCFMDADLATDLSALLTAVEQIRLGAEVVVGSRFHQASKVKRSWSRAFISRCYRLFFKALFKIPINDFPCGFKAINKKVRDSVLNDILNTGFFWDTEMLVLASRQGFSLTEIPVIWSEFIEPDRKSRLNIIKTAFDYIRQSILLKIRLAKLKK</sequence>
<dbReference type="PANTHER" id="PTHR10859">
    <property type="entry name" value="GLYCOSYL TRANSFERASE"/>
    <property type="match status" value="1"/>
</dbReference>
<evidence type="ECO:0000313" key="2">
    <source>
        <dbReference type="EMBL" id="OGY51493.1"/>
    </source>
</evidence>
<dbReference type="AlphaFoldDB" id="A0A1G1YGK7"/>
<protein>
    <recommendedName>
        <fullName evidence="1">Glycosyltransferase 2-like domain-containing protein</fullName>
    </recommendedName>
</protein>
<feature type="domain" description="Glycosyltransferase 2-like" evidence="1">
    <location>
        <begin position="5"/>
        <end position="168"/>
    </location>
</feature>
<name>A0A1G1YGK7_9BACT</name>
<organism evidence="2 3">
    <name type="scientific">Candidatus Buchananbacteria bacterium RIFCSPLOWO2_01_FULL_39_33</name>
    <dbReference type="NCBI Taxonomy" id="1797543"/>
    <lineage>
        <taxon>Bacteria</taxon>
        <taxon>Candidatus Buchananiibacteriota</taxon>
    </lineage>
</organism>
<dbReference type="InterPro" id="IPR001173">
    <property type="entry name" value="Glyco_trans_2-like"/>
</dbReference>
<accession>A0A1G1YGK7</accession>